<dbReference type="PANTHER" id="PTHR31018">
    <property type="entry name" value="SPORULATION-SPECIFIC PROTEIN-RELATED"/>
    <property type="match status" value="1"/>
</dbReference>
<protein>
    <recommendedName>
        <fullName evidence="7">Leucine-rich repeat domain-containing protein</fullName>
    </recommendedName>
</protein>
<feature type="compositionally biased region" description="Low complexity" evidence="4">
    <location>
        <begin position="27"/>
        <end position="48"/>
    </location>
</feature>
<dbReference type="EMBL" id="CP114040">
    <property type="protein sequence ID" value="WAS90923.1"/>
    <property type="molecule type" value="Genomic_DNA"/>
</dbReference>
<evidence type="ECO:0000256" key="2">
    <source>
        <dbReference type="ARBA" id="ARBA00022729"/>
    </source>
</evidence>
<reference evidence="5" key="1">
    <citation type="submission" date="2022-11" db="EMBL/GenBank/DDBJ databases">
        <title>Minimal conservation of predation-associated metabolite biosynthetic gene clusters underscores biosynthetic potential of Myxococcota including descriptions for ten novel species: Archangium lansinium sp. nov., Myxococcus landrumus sp. nov., Nannocystis bai.</title>
        <authorList>
            <person name="Ahearne A."/>
            <person name="Stevens C."/>
            <person name="Dowd S."/>
        </authorList>
    </citation>
    <scope>NUCLEOTIDE SEQUENCE</scope>
    <source>
        <strain evidence="5">Fl3</strain>
    </source>
</reference>
<evidence type="ECO:0000256" key="3">
    <source>
        <dbReference type="ARBA" id="ARBA00023180"/>
    </source>
</evidence>
<dbReference type="Proteomes" id="UP001164459">
    <property type="component" value="Chromosome"/>
</dbReference>
<evidence type="ECO:0000313" key="6">
    <source>
        <dbReference type="Proteomes" id="UP001164459"/>
    </source>
</evidence>
<evidence type="ECO:0000256" key="4">
    <source>
        <dbReference type="SAM" id="MobiDB-lite"/>
    </source>
</evidence>
<keyword evidence="2" id="KW-0732">Signal</keyword>
<name>A0ABY7GVD9_9BACT</name>
<dbReference type="RefSeq" id="WP_269033250.1">
    <property type="nucleotide sequence ID" value="NZ_CP114040.1"/>
</dbReference>
<gene>
    <name evidence="5" type="ORF">O0S08_32440</name>
</gene>
<dbReference type="InterPro" id="IPR032675">
    <property type="entry name" value="LRR_dom_sf"/>
</dbReference>
<sequence length="410" mass="42157">MSRLVLAALALVTCGPRPPVEQDEPMSTTTGATGSSSAEPEPTTSPAPLDCDSVCDVPWTHDGDLEITPATDPAALRCLRRVTGDLTIRDFSGPLPAELLALRDVDGLFALQHNDGLVDLAGLECLRRVDGLIFEGNDALIDLAALTDLESSRMLFAQTNGALADLSPLSGLAGLELLDLNVNPALQRLPTLPHGTRLDSLVLWGSPLLTDLDPLAGLEGTPGQILLEDLPALTSLAGLSGMFAADDPPGELVLGRLPALASLSGLESLQEASALDLHELPQITSLAPLAGLRRVERFDIGTLPALASLVGLDGLEFVDSLGIGGCSGASGSPLLLDLTGLGSLGELHHLALRANVGLQSLAGLTALAVGPDTLVVTGSPNLPAEQFDAFVAAHGVPDVCQDPQDACACP</sequence>
<proteinExistence type="predicted"/>
<evidence type="ECO:0000256" key="1">
    <source>
        <dbReference type="ARBA" id="ARBA00004196"/>
    </source>
</evidence>
<dbReference type="PANTHER" id="PTHR31018:SF3">
    <property type="entry name" value="RECEPTOR PROTEIN-TYROSINE KINASE"/>
    <property type="match status" value="1"/>
</dbReference>
<organism evidence="5 6">
    <name type="scientific">Nannocystis punicea</name>
    <dbReference type="NCBI Taxonomy" id="2995304"/>
    <lineage>
        <taxon>Bacteria</taxon>
        <taxon>Pseudomonadati</taxon>
        <taxon>Myxococcota</taxon>
        <taxon>Polyangia</taxon>
        <taxon>Nannocystales</taxon>
        <taxon>Nannocystaceae</taxon>
        <taxon>Nannocystis</taxon>
    </lineage>
</organism>
<feature type="region of interest" description="Disordered" evidence="4">
    <location>
        <begin position="15"/>
        <end position="50"/>
    </location>
</feature>
<evidence type="ECO:0008006" key="7">
    <source>
        <dbReference type="Google" id="ProtNLM"/>
    </source>
</evidence>
<keyword evidence="3" id="KW-0325">Glycoprotein</keyword>
<dbReference type="Gene3D" id="3.80.10.10">
    <property type="entry name" value="Ribonuclease Inhibitor"/>
    <property type="match status" value="1"/>
</dbReference>
<comment type="subcellular location">
    <subcellularLocation>
        <location evidence="1">Cell envelope</location>
    </subcellularLocation>
</comment>
<dbReference type="InterPro" id="IPR051648">
    <property type="entry name" value="CWI-Assembly_Regulator"/>
</dbReference>
<dbReference type="SUPFAM" id="SSF52058">
    <property type="entry name" value="L domain-like"/>
    <property type="match status" value="2"/>
</dbReference>
<accession>A0ABY7GVD9</accession>
<evidence type="ECO:0000313" key="5">
    <source>
        <dbReference type="EMBL" id="WAS90923.1"/>
    </source>
</evidence>
<keyword evidence="6" id="KW-1185">Reference proteome</keyword>